<evidence type="ECO:0000313" key="1">
    <source>
        <dbReference type="EMBL" id="TRZ19873.1"/>
    </source>
</evidence>
<reference evidence="1" key="1">
    <citation type="submission" date="2019-04" db="EMBL/GenBank/DDBJ databases">
        <title>Genome assembly of Zosterops borbonicus 15179.</title>
        <authorList>
            <person name="Leroy T."/>
            <person name="Anselmetti Y."/>
            <person name="Tilak M.-K."/>
            <person name="Nabholz B."/>
        </authorList>
    </citation>
    <scope>NUCLEOTIDE SEQUENCE</scope>
    <source>
        <strain evidence="1">HGM_15179</strain>
        <tissue evidence="1">Muscle</tissue>
    </source>
</reference>
<keyword evidence="2" id="KW-1185">Reference proteome</keyword>
<dbReference type="EMBL" id="SWJQ01000167">
    <property type="protein sequence ID" value="TRZ19873.1"/>
    <property type="molecule type" value="Genomic_DNA"/>
</dbReference>
<protein>
    <submittedName>
        <fullName evidence="1">Uncharacterized protein</fullName>
    </submittedName>
</protein>
<proteinExistence type="predicted"/>
<evidence type="ECO:0000313" key="2">
    <source>
        <dbReference type="Proteomes" id="UP000796761"/>
    </source>
</evidence>
<gene>
    <name evidence="1" type="ORF">HGM15179_007241</name>
</gene>
<comment type="caution">
    <text evidence="1">The sequence shown here is derived from an EMBL/GenBank/DDBJ whole genome shotgun (WGS) entry which is preliminary data.</text>
</comment>
<accession>A0A8K1GKH7</accession>
<dbReference type="Proteomes" id="UP000796761">
    <property type="component" value="Unassembled WGS sequence"/>
</dbReference>
<dbReference type="AlphaFoldDB" id="A0A8K1GKH7"/>
<organism evidence="1 2">
    <name type="scientific">Zosterops borbonicus</name>
    <dbReference type="NCBI Taxonomy" id="364589"/>
    <lineage>
        <taxon>Eukaryota</taxon>
        <taxon>Metazoa</taxon>
        <taxon>Chordata</taxon>
        <taxon>Craniata</taxon>
        <taxon>Vertebrata</taxon>
        <taxon>Euteleostomi</taxon>
        <taxon>Archelosauria</taxon>
        <taxon>Archosauria</taxon>
        <taxon>Dinosauria</taxon>
        <taxon>Saurischia</taxon>
        <taxon>Theropoda</taxon>
        <taxon>Coelurosauria</taxon>
        <taxon>Aves</taxon>
        <taxon>Neognathae</taxon>
        <taxon>Neoaves</taxon>
        <taxon>Telluraves</taxon>
        <taxon>Australaves</taxon>
        <taxon>Passeriformes</taxon>
        <taxon>Sylvioidea</taxon>
        <taxon>Zosteropidae</taxon>
        <taxon>Zosterops</taxon>
    </lineage>
</organism>
<name>A0A8K1GKH7_9PASS</name>
<dbReference type="OrthoDB" id="9220071at2759"/>
<sequence>MGAEPVSIATVTGGMQQLTLLEAKVSLTRKEWQKHPIVTGPEAPCILGVDFLQNGYYKDPEGLRWAFGIAAVEAECIRHLNTLPGLSENPSAVGLLKGEGQRLPIATLMVHRRQYWTN</sequence>